<evidence type="ECO:0000313" key="3">
    <source>
        <dbReference type="Proteomes" id="UP000825679"/>
    </source>
</evidence>
<dbReference type="SUPFAM" id="SSF52266">
    <property type="entry name" value="SGNH hydrolase"/>
    <property type="match status" value="1"/>
</dbReference>
<keyword evidence="3" id="KW-1185">Reference proteome</keyword>
<keyword evidence="2" id="KW-0378">Hydrolase</keyword>
<dbReference type="RefSeq" id="WP_221004882.1">
    <property type="nucleotide sequence ID" value="NZ_CP081150.1"/>
</dbReference>
<dbReference type="GO" id="GO:0016787">
    <property type="term" value="F:hydrolase activity"/>
    <property type="evidence" value="ECO:0007669"/>
    <property type="project" value="UniProtKB-KW"/>
</dbReference>
<dbReference type="InterPro" id="IPR051532">
    <property type="entry name" value="Ester_Hydrolysis_Enzymes"/>
</dbReference>
<feature type="domain" description="SGNH hydrolase-type esterase" evidence="1">
    <location>
        <begin position="18"/>
        <end position="193"/>
    </location>
</feature>
<evidence type="ECO:0000313" key="2">
    <source>
        <dbReference type="EMBL" id="QZA76476.1"/>
    </source>
</evidence>
<gene>
    <name evidence="2" type="ORF">K4H28_08950</name>
</gene>
<organism evidence="2 3">
    <name type="scientific">Deefgea tanakiae</name>
    <dbReference type="NCBI Taxonomy" id="2865840"/>
    <lineage>
        <taxon>Bacteria</taxon>
        <taxon>Pseudomonadati</taxon>
        <taxon>Pseudomonadota</taxon>
        <taxon>Betaproteobacteria</taxon>
        <taxon>Neisseriales</taxon>
        <taxon>Chitinibacteraceae</taxon>
        <taxon>Deefgea</taxon>
    </lineage>
</organism>
<dbReference type="EMBL" id="CP081150">
    <property type="protein sequence ID" value="QZA76476.1"/>
    <property type="molecule type" value="Genomic_DNA"/>
</dbReference>
<dbReference type="Proteomes" id="UP000825679">
    <property type="component" value="Chromosome"/>
</dbReference>
<dbReference type="CDD" id="cd00229">
    <property type="entry name" value="SGNH_hydrolase"/>
    <property type="match status" value="1"/>
</dbReference>
<dbReference type="Pfam" id="PF13472">
    <property type="entry name" value="Lipase_GDSL_2"/>
    <property type="match status" value="1"/>
</dbReference>
<proteinExistence type="predicted"/>
<dbReference type="Gene3D" id="3.40.50.1110">
    <property type="entry name" value="SGNH hydrolase"/>
    <property type="match status" value="1"/>
</dbReference>
<sequence>MTDLAAYLNDSTPRTWMFYGDSITHGVLHTFGARCFSEHFAERVRFELNRPDDVIINNANSGLNTKQLLAHFPSRVARFRPDVLVLMAGMNDCNTKQEDNQFVSLPEFRENLIAMVIAVRTWGGEVLLQTVTPVIPGLIPERGLSLPQYNDAIRSVAQELAVPLIDHASVWAKYADNINWLMADAIHPNAYGHILLAHSLFQHLGIFQPNLTSPTSRLFMPVESLPVM</sequence>
<evidence type="ECO:0000259" key="1">
    <source>
        <dbReference type="Pfam" id="PF13472"/>
    </source>
</evidence>
<name>A0ABX8Z1N0_9NEIS</name>
<protein>
    <submittedName>
        <fullName evidence="2">SGNH/GDSL hydrolase family protein</fullName>
    </submittedName>
</protein>
<dbReference type="PANTHER" id="PTHR30383">
    <property type="entry name" value="THIOESTERASE 1/PROTEASE 1/LYSOPHOSPHOLIPASE L1"/>
    <property type="match status" value="1"/>
</dbReference>
<dbReference type="InterPro" id="IPR013830">
    <property type="entry name" value="SGNH_hydro"/>
</dbReference>
<dbReference type="PANTHER" id="PTHR30383:SF5">
    <property type="entry name" value="SGNH HYDROLASE-TYPE ESTERASE DOMAIN-CONTAINING PROTEIN"/>
    <property type="match status" value="1"/>
</dbReference>
<reference evidence="2 3" key="1">
    <citation type="submission" date="2021-08" db="EMBL/GenBank/DDBJ databases">
        <title>complete genome sequencing of Deefgea sp. D25.</title>
        <authorList>
            <person name="Bae J.-W."/>
            <person name="Gim D.-H."/>
        </authorList>
    </citation>
    <scope>NUCLEOTIDE SEQUENCE [LARGE SCALE GENOMIC DNA]</scope>
    <source>
        <strain evidence="2 3">D25</strain>
    </source>
</reference>
<dbReference type="InterPro" id="IPR036514">
    <property type="entry name" value="SGNH_hydro_sf"/>
</dbReference>
<accession>A0ABX8Z1N0</accession>